<sequence length="190" mass="21205">MKKSTLLLFVLFSVIFISCKTSKSNIITSKEKAKEKGIYSYNGKPVKVEKGNSSKPYKRGTISVTKFAIVETAKENLGVKYKYAGTTKAGMDCSGLVYSSFMKYDIELSRVSSDMAKEGKEVSKSKAQEGDLIFFKTNNSRSINHVGIITENNDDELLFIHSSTSKGVIISSLNEEYYAKAFEKIKRILE</sequence>
<evidence type="ECO:0000313" key="9">
    <source>
        <dbReference type="Proteomes" id="UP001595885"/>
    </source>
</evidence>
<evidence type="ECO:0000256" key="2">
    <source>
        <dbReference type="ARBA" id="ARBA00022670"/>
    </source>
</evidence>
<dbReference type="Gene3D" id="3.90.1720.10">
    <property type="entry name" value="endopeptidase domain like (from Nostoc punctiforme)"/>
    <property type="match status" value="1"/>
</dbReference>
<protein>
    <submittedName>
        <fullName evidence="8">C40 family peptidase</fullName>
    </submittedName>
</protein>
<dbReference type="RefSeq" id="WP_379737997.1">
    <property type="nucleotide sequence ID" value="NZ_JBHSGW010000001.1"/>
</dbReference>
<dbReference type="PANTHER" id="PTHR47360:SF1">
    <property type="entry name" value="ENDOPEPTIDASE NLPC-RELATED"/>
    <property type="match status" value="1"/>
</dbReference>
<evidence type="ECO:0000256" key="3">
    <source>
        <dbReference type="ARBA" id="ARBA00022729"/>
    </source>
</evidence>
<evidence type="ECO:0000313" key="8">
    <source>
        <dbReference type="EMBL" id="MFC4738793.1"/>
    </source>
</evidence>
<dbReference type="InterPro" id="IPR000064">
    <property type="entry name" value="NLP_P60_dom"/>
</dbReference>
<dbReference type="InterPro" id="IPR038765">
    <property type="entry name" value="Papain-like_cys_pep_sf"/>
</dbReference>
<accession>A0ABV9NZM7</accession>
<organism evidence="8 9">
    <name type="scientific">Flavobacterium ponti</name>
    <dbReference type="NCBI Taxonomy" id="665133"/>
    <lineage>
        <taxon>Bacteria</taxon>
        <taxon>Pseudomonadati</taxon>
        <taxon>Bacteroidota</taxon>
        <taxon>Flavobacteriia</taxon>
        <taxon>Flavobacteriales</taxon>
        <taxon>Flavobacteriaceae</taxon>
        <taxon>Flavobacterium</taxon>
    </lineage>
</organism>
<feature type="domain" description="NlpC/P60" evidence="7">
    <location>
        <begin position="63"/>
        <end position="189"/>
    </location>
</feature>
<name>A0ABV9NZM7_9FLAO</name>
<dbReference type="InterPro" id="IPR052062">
    <property type="entry name" value="Murein_DD/LD_carboxypeptidase"/>
</dbReference>
<dbReference type="Proteomes" id="UP001595885">
    <property type="component" value="Unassembled WGS sequence"/>
</dbReference>
<evidence type="ECO:0000259" key="7">
    <source>
        <dbReference type="PROSITE" id="PS51935"/>
    </source>
</evidence>
<dbReference type="PROSITE" id="PS51935">
    <property type="entry name" value="NLPC_P60"/>
    <property type="match status" value="1"/>
</dbReference>
<keyword evidence="2" id="KW-0645">Protease</keyword>
<keyword evidence="5" id="KW-0788">Thiol protease</keyword>
<feature type="chain" id="PRO_5045534997" evidence="6">
    <location>
        <begin position="20"/>
        <end position="190"/>
    </location>
</feature>
<gene>
    <name evidence="8" type="ORF">ACFO3U_02180</name>
</gene>
<dbReference type="Pfam" id="PF00877">
    <property type="entry name" value="NLPC_P60"/>
    <property type="match status" value="1"/>
</dbReference>
<evidence type="ECO:0000256" key="6">
    <source>
        <dbReference type="SAM" id="SignalP"/>
    </source>
</evidence>
<evidence type="ECO:0000256" key="1">
    <source>
        <dbReference type="ARBA" id="ARBA00007074"/>
    </source>
</evidence>
<dbReference type="SUPFAM" id="SSF54001">
    <property type="entry name" value="Cysteine proteinases"/>
    <property type="match status" value="1"/>
</dbReference>
<comment type="caution">
    <text evidence="8">The sequence shown here is derived from an EMBL/GenBank/DDBJ whole genome shotgun (WGS) entry which is preliminary data.</text>
</comment>
<comment type="similarity">
    <text evidence="1">Belongs to the peptidase C40 family.</text>
</comment>
<reference evidence="9" key="1">
    <citation type="journal article" date="2019" name="Int. J. Syst. Evol. Microbiol.">
        <title>The Global Catalogue of Microorganisms (GCM) 10K type strain sequencing project: providing services to taxonomists for standard genome sequencing and annotation.</title>
        <authorList>
            <consortium name="The Broad Institute Genomics Platform"/>
            <consortium name="The Broad Institute Genome Sequencing Center for Infectious Disease"/>
            <person name="Wu L."/>
            <person name="Ma J."/>
        </authorList>
    </citation>
    <scope>NUCLEOTIDE SEQUENCE [LARGE SCALE GENOMIC DNA]</scope>
    <source>
        <strain evidence="9">CCUG 50349</strain>
    </source>
</reference>
<dbReference type="PROSITE" id="PS51257">
    <property type="entry name" value="PROKAR_LIPOPROTEIN"/>
    <property type="match status" value="1"/>
</dbReference>
<keyword evidence="9" id="KW-1185">Reference proteome</keyword>
<proteinExistence type="inferred from homology"/>
<keyword evidence="4" id="KW-0378">Hydrolase</keyword>
<dbReference type="PANTHER" id="PTHR47360">
    <property type="entry name" value="MUREIN DD-ENDOPEPTIDASE MEPS/MUREIN LD-CARBOXYPEPTIDASE"/>
    <property type="match status" value="1"/>
</dbReference>
<keyword evidence="3 6" id="KW-0732">Signal</keyword>
<feature type="signal peptide" evidence="6">
    <location>
        <begin position="1"/>
        <end position="19"/>
    </location>
</feature>
<evidence type="ECO:0000256" key="5">
    <source>
        <dbReference type="ARBA" id="ARBA00022807"/>
    </source>
</evidence>
<evidence type="ECO:0000256" key="4">
    <source>
        <dbReference type="ARBA" id="ARBA00022801"/>
    </source>
</evidence>
<dbReference type="EMBL" id="JBHSGW010000001">
    <property type="protein sequence ID" value="MFC4738793.1"/>
    <property type="molecule type" value="Genomic_DNA"/>
</dbReference>